<dbReference type="GeneID" id="112462426"/>
<dbReference type="RefSeq" id="XP_024883948.1">
    <property type="nucleotide sequence ID" value="XM_025028180.1"/>
</dbReference>
<organism evidence="4 6">
    <name type="scientific">Temnothorax curvispinosus</name>
    <dbReference type="NCBI Taxonomy" id="300111"/>
    <lineage>
        <taxon>Eukaryota</taxon>
        <taxon>Metazoa</taxon>
        <taxon>Ecdysozoa</taxon>
        <taxon>Arthropoda</taxon>
        <taxon>Hexapoda</taxon>
        <taxon>Insecta</taxon>
        <taxon>Pterygota</taxon>
        <taxon>Neoptera</taxon>
        <taxon>Endopterygota</taxon>
        <taxon>Hymenoptera</taxon>
        <taxon>Apocrita</taxon>
        <taxon>Aculeata</taxon>
        <taxon>Formicoidea</taxon>
        <taxon>Formicidae</taxon>
        <taxon>Myrmicinae</taxon>
        <taxon>Temnothorax</taxon>
    </lineage>
</organism>
<dbReference type="SUPFAM" id="SSF75217">
    <property type="entry name" value="alpha/beta knot"/>
    <property type="match status" value="1"/>
</dbReference>
<evidence type="ECO:0000256" key="1">
    <source>
        <dbReference type="ARBA" id="ARBA00022603"/>
    </source>
</evidence>
<accession>A0A6J1QNC4</accession>
<feature type="domain" description="tRNA/rRNA methyltransferase SpoU type" evidence="3">
    <location>
        <begin position="1356"/>
        <end position="1497"/>
    </location>
</feature>
<dbReference type="GO" id="GO:0030488">
    <property type="term" value="P:tRNA methylation"/>
    <property type="evidence" value="ECO:0007669"/>
    <property type="project" value="InterPro"/>
</dbReference>
<keyword evidence="1" id="KW-0489">Methyltransferase</keyword>
<dbReference type="InterPro" id="IPR045330">
    <property type="entry name" value="TRM3/TARBP1"/>
</dbReference>
<protein>
    <submittedName>
        <fullName evidence="5 6">Uncharacterized protein LOC112462426</fullName>
    </submittedName>
</protein>
<dbReference type="InterPro" id="IPR029026">
    <property type="entry name" value="tRNA_m1G_MTases_N"/>
</dbReference>
<evidence type="ECO:0000256" key="2">
    <source>
        <dbReference type="ARBA" id="ARBA00022679"/>
    </source>
</evidence>
<dbReference type="InterPro" id="IPR044748">
    <property type="entry name" value="Trm3/TARBP1_C"/>
</dbReference>
<dbReference type="GO" id="GO:0003723">
    <property type="term" value="F:RNA binding"/>
    <property type="evidence" value="ECO:0007669"/>
    <property type="project" value="InterPro"/>
</dbReference>
<evidence type="ECO:0000313" key="5">
    <source>
        <dbReference type="RefSeq" id="XP_024883948.1"/>
    </source>
</evidence>
<dbReference type="CDD" id="cd18091">
    <property type="entry name" value="SpoU-like_TRM3-like"/>
    <property type="match status" value="1"/>
</dbReference>
<keyword evidence="2" id="KW-0808">Transferase</keyword>
<dbReference type="Proteomes" id="UP000504618">
    <property type="component" value="Unplaced"/>
</dbReference>
<reference evidence="5 6" key="1">
    <citation type="submission" date="2025-04" db="UniProtKB">
        <authorList>
            <consortium name="RefSeq"/>
        </authorList>
    </citation>
    <scope>IDENTIFICATION</scope>
    <source>
        <tissue evidence="5 6">Whole body</tissue>
    </source>
</reference>
<keyword evidence="4" id="KW-1185">Reference proteome</keyword>
<dbReference type="OrthoDB" id="241340at2759"/>
<proteinExistence type="predicted"/>
<name>A0A6J1QNC4_9HYME</name>
<evidence type="ECO:0000259" key="3">
    <source>
        <dbReference type="Pfam" id="PF00588"/>
    </source>
</evidence>
<dbReference type="RefSeq" id="XP_024883949.1">
    <property type="nucleotide sequence ID" value="XM_025028181.1"/>
</dbReference>
<dbReference type="InterPro" id="IPR029028">
    <property type="entry name" value="Alpha/beta_knot_MTases"/>
</dbReference>
<gene>
    <name evidence="5 6" type="primary">LOC112462426</name>
</gene>
<dbReference type="PANTHER" id="PTHR12029">
    <property type="entry name" value="RNA METHYLTRANSFERASE"/>
    <property type="match status" value="1"/>
</dbReference>
<evidence type="ECO:0000313" key="6">
    <source>
        <dbReference type="RefSeq" id="XP_024883949.1"/>
    </source>
</evidence>
<evidence type="ECO:0000313" key="4">
    <source>
        <dbReference type="Proteomes" id="UP000504618"/>
    </source>
</evidence>
<dbReference type="GO" id="GO:0016423">
    <property type="term" value="F:tRNA (guanine) methyltransferase activity"/>
    <property type="evidence" value="ECO:0007669"/>
    <property type="project" value="InterPro"/>
</dbReference>
<dbReference type="PANTHER" id="PTHR12029:SF11">
    <property type="entry name" value="METHYLTRANSFERASE TARBP1-RELATED"/>
    <property type="match status" value="1"/>
</dbReference>
<dbReference type="Gene3D" id="3.40.1280.10">
    <property type="match status" value="1"/>
</dbReference>
<dbReference type="Pfam" id="PF00588">
    <property type="entry name" value="SpoU_methylase"/>
    <property type="match status" value="1"/>
</dbReference>
<dbReference type="InterPro" id="IPR001537">
    <property type="entry name" value="SpoU_MeTrfase"/>
</dbReference>
<sequence length="1507" mass="174539">MDLHNRYSHFSTVNISLLQTIDSKYKLDVHHLIQCYNQEITTEELNMDKLELCRLLLCYEYQSAFHDVQSGERKKYVIPADAEKLSFPNIKMIFPPNYSRNASQISLLCDIIILQMILYHNASSIKQHLQYFFCLSKAYIATSESRIMYMKILEYLLEFLRLYELHATSEEIKALKNLSCMYLDIIKSWVKVKKDNEWRLFALMFPKLVEIFTPTYIVYPLWDHFLHEASDLKESLTVLSIMADTCLTSSHSMNILHRDIYCKSTFWLFVLKGLRSPVQQYHKQALYIMKKAIDSLNEEVVLKLARPNLTKAQITPFICYRSGTFSSMDHIKKRFFLVYEAVEEKQEHLVTPALTHIADLIKVNEEHRACDCFNIEWLQCIFEKVLLHENNRIAKWGVSHVCKLDDTIFNDQFLELFVNVLNNNFLYECQPDEECPDIVKELSHFLKCAEKSDLLNRFLKKVSCVAWGPVAIFYIIHALRTISQKEIQHSNWQTTELNAIKSLVETNLSMHSHILRTASQIELLRAIPNYVRQMSDLPLLANVLATFPPGEGLTRGTIVWNIITAWLQKLLAKKDVETFVKETCEKYSQVSFLIENASLESRRIFALIVYLLYDANLIFSCKLCPAAASLSNWLCTLNGIVLRPYADIISSIYIVEFMSHLLHLSVKGPLDKMTDFITLYIRTTFNFLIKYMRKMSTELTYEDYTRYTAILSSHIVNAPLFIPKKDANVYIETLRNESMNLINNLQSLNLQYLYGLYVLYVSQNALALPCPKTFYTKHLLTMRELTNISKDINANLKGKITSEYYLLFLKLHHQYLVNSPVSSWIPVTTMLSNLLQFLEIGLLENISEIAKILTVIVDNKVISEIIDRKTLECAFDLGFTCIINSKKNNIFWTAVEDLMGIIINNNFFLLPNAVLNAAEFVNQYIAELLNCKGENTRFKRIILSKIKNLDIHNLIKLENPLENCLFHGSPYLRNKKIENHAHLFIVKHLGQYYPKHIFTLDYNNDAAIRAEAVILLQRIINSELNYAPTLVQLILDALEKNKTKRYFNDSSLHKLKHRTMQILLILEPMLDEEFVSLLQEKLCNFIFSESNQSSVRIMQEWLLIRIFAKNIHLHDTLWSLFAKSLKHRPRCTISVASIVYHVAKLLSSTYQKVFIRTALPYIVQCCLGQQFNVRVYNQFILTQLYELIKATYGDHNLPDYKGIYQAAVIGLQQESLTKNSFRIQDDFYFSKFHPINDYSLQTIYYELPRLTNVSCDEWISPDVFKDLMFEQSDAHPLQLYNANSFLTETESSVYLTKSFAGDAHAELLENNGETYMDLNNIQKKIEPSKPTDLRGDIFEMTSEFISLQDAQLQEGLIVVASFVDRPPNLGGIARTCEIFGVKTLVIANADCVKDREFQFLSVSADKWLNMLQVKPHELQKFLLDRKNAGWSLIGVEQTVNSINLMTTQFEKKTILILGNEKDGIPANFIPLFDKCIEIPQVGVTRSLNVHVTAAICIWQYASQHVLK</sequence>